<dbReference type="SMART" id="SM00355">
    <property type="entry name" value="ZnF_C2H2"/>
    <property type="match status" value="3"/>
</dbReference>
<dbReference type="Proteomes" id="UP001221757">
    <property type="component" value="Unassembled WGS sequence"/>
</dbReference>
<keyword evidence="5" id="KW-1185">Reference proteome</keyword>
<feature type="region of interest" description="Disordered" evidence="2">
    <location>
        <begin position="123"/>
        <end position="144"/>
    </location>
</feature>
<feature type="compositionally biased region" description="Basic residues" evidence="2">
    <location>
        <begin position="134"/>
        <end position="143"/>
    </location>
</feature>
<dbReference type="Gene3D" id="3.30.160.60">
    <property type="entry name" value="Classic Zinc Finger"/>
    <property type="match status" value="1"/>
</dbReference>
<accession>A0AAD7CWI4</accession>
<reference evidence="4" key="1">
    <citation type="submission" date="2023-03" db="EMBL/GenBank/DDBJ databases">
        <title>Massive genome expansion in bonnet fungi (Mycena s.s.) driven by repeated elements and novel gene families across ecological guilds.</title>
        <authorList>
            <consortium name="Lawrence Berkeley National Laboratory"/>
            <person name="Harder C.B."/>
            <person name="Miyauchi S."/>
            <person name="Viragh M."/>
            <person name="Kuo A."/>
            <person name="Thoen E."/>
            <person name="Andreopoulos B."/>
            <person name="Lu D."/>
            <person name="Skrede I."/>
            <person name="Drula E."/>
            <person name="Henrissat B."/>
            <person name="Morin E."/>
            <person name="Kohler A."/>
            <person name="Barry K."/>
            <person name="LaButti K."/>
            <person name="Morin E."/>
            <person name="Salamov A."/>
            <person name="Lipzen A."/>
            <person name="Mereny Z."/>
            <person name="Hegedus B."/>
            <person name="Baldrian P."/>
            <person name="Stursova M."/>
            <person name="Weitz H."/>
            <person name="Taylor A."/>
            <person name="Grigoriev I.V."/>
            <person name="Nagy L.G."/>
            <person name="Martin F."/>
            <person name="Kauserud H."/>
        </authorList>
    </citation>
    <scope>NUCLEOTIDE SEQUENCE</scope>
    <source>
        <strain evidence="4">CBHHK067</strain>
    </source>
</reference>
<organism evidence="4 5">
    <name type="scientific">Mycena rosella</name>
    <name type="common">Pink bonnet</name>
    <name type="synonym">Agaricus rosellus</name>
    <dbReference type="NCBI Taxonomy" id="1033263"/>
    <lineage>
        <taxon>Eukaryota</taxon>
        <taxon>Fungi</taxon>
        <taxon>Dikarya</taxon>
        <taxon>Basidiomycota</taxon>
        <taxon>Agaricomycotina</taxon>
        <taxon>Agaricomycetes</taxon>
        <taxon>Agaricomycetidae</taxon>
        <taxon>Agaricales</taxon>
        <taxon>Marasmiineae</taxon>
        <taxon>Mycenaceae</taxon>
        <taxon>Mycena</taxon>
    </lineage>
</organism>
<evidence type="ECO:0000259" key="3">
    <source>
        <dbReference type="PROSITE" id="PS50157"/>
    </source>
</evidence>
<keyword evidence="1" id="KW-0863">Zinc-finger</keyword>
<sequence length="329" mass="36191">MPRMSIIPAFRSHRLPTGGKTPPSPPLDILCPVDGCPWTFARQGCLKRHMPKHISPEEREKLMIHCAKPGCTHKTLQKSNMNTHYNAKHTGLKPHICDKYSYCAADPSCLYRHILSIHPTDLDAQSAESEEAHKKKGRSRKPRCASDVVLEHVLPTAPSPISDYCDASSTTWSTPSPTPSMHSLLAYPPSPSTSSAWTAPSLASSVESLPLSVSYLSSPSSDDFALYSPTASSDVLFHSWDPQFEVACAAMVAPTQVPGPATQYPAQHLQFFQPSDIPALLAELKQQVLSDALAFPQLSTAYEEFTLESFFAPKPFIPPFLNEWDTTVY</sequence>
<evidence type="ECO:0000313" key="4">
    <source>
        <dbReference type="EMBL" id="KAJ7661749.1"/>
    </source>
</evidence>
<dbReference type="GO" id="GO:0008270">
    <property type="term" value="F:zinc ion binding"/>
    <property type="evidence" value="ECO:0007669"/>
    <property type="project" value="UniProtKB-KW"/>
</dbReference>
<dbReference type="InterPro" id="IPR013087">
    <property type="entry name" value="Znf_C2H2_type"/>
</dbReference>
<dbReference type="PROSITE" id="PS00028">
    <property type="entry name" value="ZINC_FINGER_C2H2_1"/>
    <property type="match status" value="1"/>
</dbReference>
<proteinExistence type="predicted"/>
<feature type="domain" description="C2H2-type" evidence="3">
    <location>
        <begin position="64"/>
        <end position="94"/>
    </location>
</feature>
<dbReference type="PROSITE" id="PS50157">
    <property type="entry name" value="ZINC_FINGER_C2H2_2"/>
    <property type="match status" value="1"/>
</dbReference>
<evidence type="ECO:0000313" key="5">
    <source>
        <dbReference type="Proteomes" id="UP001221757"/>
    </source>
</evidence>
<protein>
    <recommendedName>
        <fullName evidence="3">C2H2-type domain-containing protein</fullName>
    </recommendedName>
</protein>
<keyword evidence="1" id="KW-0862">Zinc</keyword>
<dbReference type="EMBL" id="JARKIE010000247">
    <property type="protein sequence ID" value="KAJ7661749.1"/>
    <property type="molecule type" value="Genomic_DNA"/>
</dbReference>
<keyword evidence="1" id="KW-0479">Metal-binding</keyword>
<comment type="caution">
    <text evidence="4">The sequence shown here is derived from an EMBL/GenBank/DDBJ whole genome shotgun (WGS) entry which is preliminary data.</text>
</comment>
<gene>
    <name evidence="4" type="ORF">B0H17DRAFT_1144557</name>
</gene>
<evidence type="ECO:0000256" key="1">
    <source>
        <dbReference type="PROSITE-ProRule" id="PRU00042"/>
    </source>
</evidence>
<evidence type="ECO:0000256" key="2">
    <source>
        <dbReference type="SAM" id="MobiDB-lite"/>
    </source>
</evidence>
<name>A0AAD7CWI4_MYCRO</name>
<dbReference type="AlphaFoldDB" id="A0AAD7CWI4"/>